<name>A0A385ECW9_9CAUD</name>
<proteinExistence type="predicted"/>
<dbReference type="EMBL" id="MH588546">
    <property type="protein sequence ID" value="AXQ69500.1"/>
    <property type="molecule type" value="Genomic_DNA"/>
</dbReference>
<evidence type="ECO:0000313" key="2">
    <source>
        <dbReference type="Proteomes" id="UP000259421"/>
    </source>
</evidence>
<sequence length="61" mass="6610">MTANGKFIVVPTASGYAVRHLSHLGESNTIAFYGYGDYPTNEAARNLIAELNAALERRLLA</sequence>
<protein>
    <submittedName>
        <fullName evidence="1">Uncharacterized protein</fullName>
    </submittedName>
</protein>
<reference evidence="2" key="1">
    <citation type="submission" date="2018-07" db="EMBL/GenBank/DDBJ databases">
        <title>Giant CbK-like Caulobacter bacteriophages have genetically divergent genomes.</title>
        <authorList>
            <person name="Wilson K.M."/>
            <person name="Ely B."/>
        </authorList>
    </citation>
    <scope>NUCLEOTIDE SEQUENCE [LARGE SCALE GENOMIC DNA]</scope>
</reference>
<evidence type="ECO:0000313" key="1">
    <source>
        <dbReference type="EMBL" id="AXQ69500.1"/>
    </source>
</evidence>
<keyword evidence="2" id="KW-1185">Reference proteome</keyword>
<gene>
    <name evidence="1" type="ORF">CcrBL9_gp476</name>
</gene>
<dbReference type="Proteomes" id="UP000259421">
    <property type="component" value="Segment"/>
</dbReference>
<accession>A0A385ECW9</accession>
<organism evidence="1 2">
    <name type="scientific">Caulobacter phage CcrBL9</name>
    <dbReference type="NCBI Taxonomy" id="2283270"/>
    <lineage>
        <taxon>Viruses</taxon>
        <taxon>Duplodnaviria</taxon>
        <taxon>Heunggongvirae</taxon>
        <taxon>Uroviricota</taxon>
        <taxon>Caudoviricetes</taxon>
        <taxon>Jeanschmidtviridae</taxon>
        <taxon>Bertelyvirus</taxon>
        <taxon>Bertelyvirus BL9</taxon>
    </lineage>
</organism>
<reference evidence="1 2" key="2">
    <citation type="submission" date="2018-09" db="EMBL/GenBank/DDBJ databases">
        <title>Giant CbK-like Caulobacter bacteriophages have genetically divergent genomes.</title>
        <authorList>
            <person name="Wilson K."/>
            <person name="Ely B."/>
        </authorList>
    </citation>
    <scope>NUCLEOTIDE SEQUENCE [LARGE SCALE GENOMIC DNA]</scope>
</reference>